<evidence type="ECO:0000313" key="1">
    <source>
        <dbReference type="EMBL" id="SEC62893.1"/>
    </source>
</evidence>
<gene>
    <name evidence="1" type="ORF">SAMN05444171_1894</name>
</gene>
<dbReference type="OrthoDB" id="8230562at2"/>
<dbReference type="RefSeq" id="WP_074818066.1">
    <property type="nucleotide sequence ID" value="NZ_FNTI01000001.1"/>
</dbReference>
<dbReference type="AlphaFoldDB" id="A0A1M6VD61"/>
<protein>
    <submittedName>
        <fullName evidence="1">Uncharacterized protein</fullName>
    </submittedName>
</protein>
<dbReference type="Proteomes" id="UP000183208">
    <property type="component" value="Unassembled WGS sequence"/>
</dbReference>
<sequence length="133" mass="14632">MRWFQKDRPPDVWEFATDQPLGDIGAAQKIREICASAGAIAERMTVLNGRKAESQKASEAERYQAAVKRALELAKQISDDAMRDISVSQIISLSVKAGHMKTARVLLRAIRSDKTQAELMAVHPALIDQDAAS</sequence>
<name>A0A1M6VD61_9BRAD</name>
<reference evidence="1 2" key="1">
    <citation type="submission" date="2016-10" db="EMBL/GenBank/DDBJ databases">
        <authorList>
            <person name="de Groot N.N."/>
        </authorList>
    </citation>
    <scope>NUCLEOTIDE SEQUENCE [LARGE SCALE GENOMIC DNA]</scope>
    <source>
        <strain evidence="1 2">GAS522</strain>
    </source>
</reference>
<organism evidence="1 2">
    <name type="scientific">Bradyrhizobium lablabi</name>
    <dbReference type="NCBI Taxonomy" id="722472"/>
    <lineage>
        <taxon>Bacteria</taxon>
        <taxon>Pseudomonadati</taxon>
        <taxon>Pseudomonadota</taxon>
        <taxon>Alphaproteobacteria</taxon>
        <taxon>Hyphomicrobiales</taxon>
        <taxon>Nitrobacteraceae</taxon>
        <taxon>Bradyrhizobium</taxon>
    </lineage>
</organism>
<dbReference type="EMBL" id="FNTI01000001">
    <property type="protein sequence ID" value="SEC62893.1"/>
    <property type="molecule type" value="Genomic_DNA"/>
</dbReference>
<proteinExistence type="predicted"/>
<evidence type="ECO:0000313" key="2">
    <source>
        <dbReference type="Proteomes" id="UP000183208"/>
    </source>
</evidence>
<accession>A0A1M6VD61</accession>